<reference evidence="12 13" key="1">
    <citation type="journal article" date="2016" name="Fungal Biol.">
        <title>The genome of Xylona heveae provides a window into fungal endophytism.</title>
        <authorList>
            <person name="Gazis R."/>
            <person name="Kuo A."/>
            <person name="Riley R."/>
            <person name="LaButti K."/>
            <person name="Lipzen A."/>
            <person name="Lin J."/>
            <person name="Amirebrahimi M."/>
            <person name="Hesse C.N."/>
            <person name="Spatafora J.W."/>
            <person name="Henrissat B."/>
            <person name="Hainaut M."/>
            <person name="Grigoriev I.V."/>
            <person name="Hibbett D.S."/>
        </authorList>
    </citation>
    <scope>NUCLEOTIDE SEQUENCE [LARGE SCALE GENOMIC DNA]</scope>
    <source>
        <strain evidence="12 13">TC161</strain>
    </source>
</reference>
<dbReference type="OrthoDB" id="4494341at2759"/>
<evidence type="ECO:0000256" key="8">
    <source>
        <dbReference type="ARBA" id="ARBA00023065"/>
    </source>
</evidence>
<dbReference type="OMA" id="NNETQRY"/>
<dbReference type="Pfam" id="PF08022">
    <property type="entry name" value="FAD_binding_8"/>
    <property type="match status" value="1"/>
</dbReference>
<protein>
    <submittedName>
        <fullName evidence="12">Ferric-chelate reductase</fullName>
    </submittedName>
</protein>
<evidence type="ECO:0000256" key="9">
    <source>
        <dbReference type="ARBA" id="ARBA00023136"/>
    </source>
</evidence>
<evidence type="ECO:0000256" key="2">
    <source>
        <dbReference type="ARBA" id="ARBA00006278"/>
    </source>
</evidence>
<feature type="transmembrane region" description="Helical" evidence="10">
    <location>
        <begin position="141"/>
        <end position="161"/>
    </location>
</feature>
<evidence type="ECO:0000256" key="10">
    <source>
        <dbReference type="SAM" id="Phobius"/>
    </source>
</evidence>
<dbReference type="InterPro" id="IPR013121">
    <property type="entry name" value="Fe_red_NAD-bd_6"/>
</dbReference>
<feature type="transmembrane region" description="Helical" evidence="10">
    <location>
        <begin position="57"/>
        <end position="75"/>
    </location>
</feature>
<dbReference type="GO" id="GO:0000293">
    <property type="term" value="F:ferric-chelate reductase activity"/>
    <property type="evidence" value="ECO:0007669"/>
    <property type="project" value="UniProtKB-ARBA"/>
</dbReference>
<evidence type="ECO:0000313" key="13">
    <source>
        <dbReference type="Proteomes" id="UP000076632"/>
    </source>
</evidence>
<gene>
    <name evidence="12" type="ORF">L228DRAFT_148782</name>
</gene>
<dbReference type="Pfam" id="PF08030">
    <property type="entry name" value="NAD_binding_6"/>
    <property type="match status" value="1"/>
</dbReference>
<dbReference type="Gene3D" id="3.40.50.80">
    <property type="entry name" value="Nucleotide-binding domain of ferredoxin-NADP reductase (FNR) module"/>
    <property type="match status" value="1"/>
</dbReference>
<feature type="transmembrane region" description="Helical" evidence="10">
    <location>
        <begin position="181"/>
        <end position="202"/>
    </location>
</feature>
<keyword evidence="5" id="KW-0249">Electron transport</keyword>
<proteinExistence type="inferred from homology"/>
<dbReference type="Pfam" id="PF01794">
    <property type="entry name" value="Ferric_reduct"/>
    <property type="match status" value="1"/>
</dbReference>
<evidence type="ECO:0000259" key="11">
    <source>
        <dbReference type="PROSITE" id="PS51384"/>
    </source>
</evidence>
<accession>A0A165GII4</accession>
<dbReference type="GO" id="GO:0015677">
    <property type="term" value="P:copper ion import"/>
    <property type="evidence" value="ECO:0007669"/>
    <property type="project" value="TreeGrafter"/>
</dbReference>
<dbReference type="SUPFAM" id="SSF52343">
    <property type="entry name" value="Ferredoxin reductase-like, C-terminal NADP-linked domain"/>
    <property type="match status" value="1"/>
</dbReference>
<keyword evidence="13" id="KW-1185">Reference proteome</keyword>
<dbReference type="InterPro" id="IPR017927">
    <property type="entry name" value="FAD-bd_FR_type"/>
</dbReference>
<evidence type="ECO:0000256" key="3">
    <source>
        <dbReference type="ARBA" id="ARBA00022448"/>
    </source>
</evidence>
<dbReference type="InParanoid" id="A0A165GII4"/>
<dbReference type="InterPro" id="IPR013130">
    <property type="entry name" value="Fe3_Rdtase_TM_dom"/>
</dbReference>
<dbReference type="GO" id="GO:0006826">
    <property type="term" value="P:iron ion transport"/>
    <property type="evidence" value="ECO:0007669"/>
    <property type="project" value="TreeGrafter"/>
</dbReference>
<keyword evidence="4 10" id="KW-0812">Transmembrane</keyword>
<dbReference type="CDD" id="cd06186">
    <property type="entry name" value="NOX_Duox_like_FAD_NADP"/>
    <property type="match status" value="1"/>
</dbReference>
<evidence type="ECO:0000256" key="7">
    <source>
        <dbReference type="ARBA" id="ARBA00023002"/>
    </source>
</evidence>
<evidence type="ECO:0000313" key="12">
    <source>
        <dbReference type="EMBL" id="KZF22225.1"/>
    </source>
</evidence>
<dbReference type="GO" id="GO:0006879">
    <property type="term" value="P:intracellular iron ion homeostasis"/>
    <property type="evidence" value="ECO:0007669"/>
    <property type="project" value="TreeGrafter"/>
</dbReference>
<keyword evidence="3" id="KW-0813">Transport</keyword>
<dbReference type="GeneID" id="28894398"/>
<dbReference type="EMBL" id="KV407459">
    <property type="protein sequence ID" value="KZF22225.1"/>
    <property type="molecule type" value="Genomic_DNA"/>
</dbReference>
<dbReference type="FunFam" id="3.40.50.80:FF:000023">
    <property type="entry name" value="Putative ferric-chelate reductase"/>
    <property type="match status" value="1"/>
</dbReference>
<dbReference type="AlphaFoldDB" id="A0A165GII4"/>
<keyword evidence="7" id="KW-0560">Oxidoreductase</keyword>
<dbReference type="PANTHER" id="PTHR32361">
    <property type="entry name" value="FERRIC/CUPRIC REDUCTASE TRANSMEMBRANE COMPONENT"/>
    <property type="match status" value="1"/>
</dbReference>
<evidence type="ECO:0000256" key="1">
    <source>
        <dbReference type="ARBA" id="ARBA00004141"/>
    </source>
</evidence>
<dbReference type="Proteomes" id="UP000076632">
    <property type="component" value="Unassembled WGS sequence"/>
</dbReference>
<keyword evidence="9 10" id="KW-0472">Membrane</keyword>
<evidence type="ECO:0000256" key="5">
    <source>
        <dbReference type="ARBA" id="ARBA00022982"/>
    </source>
</evidence>
<dbReference type="PROSITE" id="PS51384">
    <property type="entry name" value="FAD_FR"/>
    <property type="match status" value="1"/>
</dbReference>
<dbReference type="SFLD" id="SFLDS00052">
    <property type="entry name" value="Ferric_Reductase_Domain"/>
    <property type="match status" value="1"/>
</dbReference>
<dbReference type="STRING" id="1328760.A0A165GII4"/>
<comment type="subcellular location">
    <subcellularLocation>
        <location evidence="1">Membrane</location>
        <topology evidence="1">Multi-pass membrane protein</topology>
    </subcellularLocation>
</comment>
<keyword evidence="6 10" id="KW-1133">Transmembrane helix</keyword>
<dbReference type="PANTHER" id="PTHR32361:SF24">
    <property type="entry name" value="REDUCTASE, PUTATIVE (AFU_ORTHOLOGUE AFUA_3G10820)-RELATED"/>
    <property type="match status" value="1"/>
</dbReference>
<feature type="domain" description="FAD-binding FR-type" evidence="11">
    <location>
        <begin position="319"/>
        <end position="460"/>
    </location>
</feature>
<dbReference type="InterPro" id="IPR039261">
    <property type="entry name" value="FNR_nucleotide-bd"/>
</dbReference>
<sequence length="613" mass="69246">MSTLLIRGQVLVLVASIYSLAVRAETAHEQSSSSKHSVEGKDDPTIASLENQRFTKFFFVALLSVVAAIACYQIALQGVRYLRTLVCMGTTSQRYFTRPHKLFASMKQHIFYAPLFSVRHNQEFRLSSAINFGTLPTRFQALFLLGYLGMNASFCAVSIDWSKDRQTVLETLRNRSGVLSIINMLPLVLMAGRNNPLIWILGISFDTYNLLHRWFGRIVVLEALVHTLAWTISTVEKSGWPTVGTALKHSNMILTGLIGTAALVVIFLQSPSAVRHAFYEVFLHLHIALAIVVIIAVWAHLHRCPRERQVLVGVIAAWGFERTMRLVSLVYRNFGQSKTTAMVETLPGDALRITVKLARPFSIVTGHYVYLYMPTVAWWTSHPFSVAWSEEQLDEEDSIQKDEPILQRNSLEPRSSYISLIVRRRTGFTDKLFQRAEAGVHGRIHVNALIEGPYGRQQDLHSYGTVMLFAGGVGITHQVPYVRNLVEGFGNGTVATRKIILVWIIQSPEHLEWIRPWMTTILGMPRRREVLRILLFITRPRSTKEIQSPSATVQMFPGRPNIDTLLRIEVENQIGAMAVTVCGTGTLSDDVRQAVRSRQLKSNIDFIEESFSW</sequence>
<dbReference type="InterPro" id="IPR051410">
    <property type="entry name" value="Ferric/Cupric_Reductase"/>
</dbReference>
<keyword evidence="8" id="KW-0406">Ion transport</keyword>
<name>A0A165GII4_XYLHT</name>
<feature type="transmembrane region" description="Helical" evidence="10">
    <location>
        <begin position="281"/>
        <end position="301"/>
    </location>
</feature>
<dbReference type="GO" id="GO:0005886">
    <property type="term" value="C:plasma membrane"/>
    <property type="evidence" value="ECO:0007669"/>
    <property type="project" value="TreeGrafter"/>
</dbReference>
<evidence type="ECO:0000256" key="4">
    <source>
        <dbReference type="ARBA" id="ARBA00022692"/>
    </source>
</evidence>
<feature type="transmembrane region" description="Helical" evidence="10">
    <location>
        <begin position="252"/>
        <end position="269"/>
    </location>
</feature>
<organism evidence="12 13">
    <name type="scientific">Xylona heveae (strain CBS 132557 / TC161)</name>
    <dbReference type="NCBI Taxonomy" id="1328760"/>
    <lineage>
        <taxon>Eukaryota</taxon>
        <taxon>Fungi</taxon>
        <taxon>Dikarya</taxon>
        <taxon>Ascomycota</taxon>
        <taxon>Pezizomycotina</taxon>
        <taxon>Xylonomycetes</taxon>
        <taxon>Xylonales</taxon>
        <taxon>Xylonaceae</taxon>
        <taxon>Xylona</taxon>
    </lineage>
</organism>
<evidence type="ECO:0000256" key="6">
    <source>
        <dbReference type="ARBA" id="ARBA00022989"/>
    </source>
</evidence>
<dbReference type="SFLD" id="SFLDG01168">
    <property type="entry name" value="Ferric_reductase_subgroup_(FRE"/>
    <property type="match status" value="1"/>
</dbReference>
<dbReference type="RefSeq" id="XP_018187780.1">
    <property type="nucleotide sequence ID" value="XM_018329261.1"/>
</dbReference>
<comment type="similarity">
    <text evidence="2">Belongs to the ferric reductase (FRE) family.</text>
</comment>
<dbReference type="InterPro" id="IPR013112">
    <property type="entry name" value="FAD-bd_8"/>
</dbReference>